<dbReference type="RefSeq" id="WP_268265050.1">
    <property type="nucleotide sequence ID" value="NZ_JALQCW010000021.1"/>
</dbReference>
<name>A0A9X1YTV7_9PSED</name>
<gene>
    <name evidence="1" type="ORF">M1B34_10300</name>
</gene>
<dbReference type="EMBL" id="JALQCW010000021">
    <property type="protein sequence ID" value="MCK9798103.1"/>
    <property type="molecule type" value="Genomic_DNA"/>
</dbReference>
<reference evidence="1 2" key="1">
    <citation type="journal article" date="2022" name="Int. J. Syst. Evol. Microbiol.">
        <title>Pseudomonas aegrilactucae sp. nov. and Pseudomonas morbosilactucae sp. nov., pathogens causing bacterial rot of lettuce in Japan.</title>
        <authorList>
            <person name="Sawada H."/>
            <person name="Fujikawa T."/>
            <person name="Satou M."/>
        </authorList>
    </citation>
    <scope>NUCLEOTIDE SEQUENCE [LARGE SCALE GENOMIC DNA]</scope>
    <source>
        <strain evidence="1 2">MAFF 302030</strain>
    </source>
</reference>
<dbReference type="Proteomes" id="UP001155059">
    <property type="component" value="Unassembled WGS sequence"/>
</dbReference>
<proteinExistence type="predicted"/>
<dbReference type="AlphaFoldDB" id="A0A9X1YTV7"/>
<accession>A0A9X1YTV7</accession>
<evidence type="ECO:0000313" key="1">
    <source>
        <dbReference type="EMBL" id="MCK9798103.1"/>
    </source>
</evidence>
<sequence>MEEKSKYGTDEIWDRTMELFISIHDFPENPEHFNSLVHWLNEHPAHLQAFNELGKIWMATGVALAREVGRPLTELEGVLLPLMVH</sequence>
<protein>
    <submittedName>
        <fullName evidence="1">Uncharacterized protein</fullName>
    </submittedName>
</protein>
<reference evidence="1 2" key="2">
    <citation type="journal article" date="2023" name="Plant Pathol.">
        <title>Dismantling and reorganizing Pseudomonas marginalis sensu#lato.</title>
        <authorList>
            <person name="Sawada H."/>
            <person name="Fujikawa T."/>
            <person name="Satou M."/>
        </authorList>
    </citation>
    <scope>NUCLEOTIDE SEQUENCE [LARGE SCALE GENOMIC DNA]</scope>
    <source>
        <strain evidence="1 2">MAFF 302030</strain>
    </source>
</reference>
<organism evidence="1 2">
    <name type="scientific">Pseudomonas morbosilactucae</name>
    <dbReference type="NCBI Taxonomy" id="2938197"/>
    <lineage>
        <taxon>Bacteria</taxon>
        <taxon>Pseudomonadati</taxon>
        <taxon>Pseudomonadota</taxon>
        <taxon>Gammaproteobacteria</taxon>
        <taxon>Pseudomonadales</taxon>
        <taxon>Pseudomonadaceae</taxon>
        <taxon>Pseudomonas</taxon>
    </lineage>
</organism>
<evidence type="ECO:0000313" key="2">
    <source>
        <dbReference type="Proteomes" id="UP001155059"/>
    </source>
</evidence>
<comment type="caution">
    <text evidence="1">The sequence shown here is derived from an EMBL/GenBank/DDBJ whole genome shotgun (WGS) entry which is preliminary data.</text>
</comment>